<dbReference type="PANTHER" id="PTHR30115">
    <property type="entry name" value="NITROGEN REGULATORY PROTEIN P-II"/>
    <property type="match status" value="1"/>
</dbReference>
<dbReference type="Proteomes" id="UP001484239">
    <property type="component" value="Unassembled WGS sequence"/>
</dbReference>
<dbReference type="InterPro" id="IPR002187">
    <property type="entry name" value="N-reg_PII"/>
</dbReference>
<dbReference type="SUPFAM" id="SSF54913">
    <property type="entry name" value="GlnB-like"/>
    <property type="match status" value="1"/>
</dbReference>
<evidence type="ECO:0000313" key="3">
    <source>
        <dbReference type="Proteomes" id="UP001484239"/>
    </source>
</evidence>
<protein>
    <submittedName>
        <fullName evidence="2">P-II family nitrogen regulator</fullName>
    </submittedName>
</protein>
<dbReference type="PRINTS" id="PR00340">
    <property type="entry name" value="PIIGLNB"/>
</dbReference>
<dbReference type="SMART" id="SM00938">
    <property type="entry name" value="P-II"/>
    <property type="match status" value="1"/>
</dbReference>
<name>A0ABU9E6S8_9BACT</name>
<organism evidence="2 3">
    <name type="scientific">Gaopeijia maritima</name>
    <dbReference type="NCBI Taxonomy" id="3119007"/>
    <lineage>
        <taxon>Bacteria</taxon>
        <taxon>Pseudomonadati</taxon>
        <taxon>Gemmatimonadota</taxon>
        <taxon>Longimicrobiia</taxon>
        <taxon>Gaopeijiales</taxon>
        <taxon>Gaopeijiaceae</taxon>
        <taxon>Gaopeijia</taxon>
    </lineage>
</organism>
<accession>A0ABU9E6S8</accession>
<dbReference type="PROSITE" id="PS51343">
    <property type="entry name" value="PII_GLNB_DOM"/>
    <property type="match status" value="1"/>
</dbReference>
<dbReference type="PANTHER" id="PTHR30115:SF18">
    <property type="entry name" value="NITROGEN REGULATORY PROTEIN P-II"/>
    <property type="match status" value="1"/>
</dbReference>
<dbReference type="InterPro" id="IPR015867">
    <property type="entry name" value="N-reg_PII/ATP_PRibTrfase_C"/>
</dbReference>
<proteinExistence type="inferred from homology"/>
<comment type="caution">
    <text evidence="2">The sequence shown here is derived from an EMBL/GenBank/DDBJ whole genome shotgun (WGS) entry which is preliminary data.</text>
</comment>
<keyword evidence="3" id="KW-1185">Reference proteome</keyword>
<dbReference type="Gene3D" id="3.30.70.120">
    <property type="match status" value="1"/>
</dbReference>
<dbReference type="RefSeq" id="WP_405274927.1">
    <property type="nucleotide sequence ID" value="NZ_JBBHLI010000002.1"/>
</dbReference>
<comment type="similarity">
    <text evidence="1">Belongs to the P(II) protein family.</text>
</comment>
<dbReference type="Pfam" id="PF00543">
    <property type="entry name" value="P-II"/>
    <property type="match status" value="1"/>
</dbReference>
<evidence type="ECO:0000256" key="1">
    <source>
        <dbReference type="RuleBase" id="RU003936"/>
    </source>
</evidence>
<evidence type="ECO:0000313" key="2">
    <source>
        <dbReference type="EMBL" id="MEK9500427.1"/>
    </source>
</evidence>
<dbReference type="InterPro" id="IPR011322">
    <property type="entry name" value="N-reg_PII-like_a/b"/>
</dbReference>
<sequence>MKLVTAIIQPDKLEAVRQSLIDAEISRLTVSRCTGHGQEIPGEVDLYRGQSVVPDLLAKVRLDVACNDDFVEVAVAAIIRAARSGTGEIGDGKIFITPLEECIRIRTGERGSDAI</sequence>
<dbReference type="InterPro" id="IPR017918">
    <property type="entry name" value="N-reg_PII_CS"/>
</dbReference>
<gene>
    <name evidence="2" type="ORF">WI372_05520</name>
</gene>
<dbReference type="PROSITE" id="PS00638">
    <property type="entry name" value="PII_GLNB_CTER"/>
    <property type="match status" value="1"/>
</dbReference>
<dbReference type="EMBL" id="JBBHLI010000002">
    <property type="protein sequence ID" value="MEK9500427.1"/>
    <property type="molecule type" value="Genomic_DNA"/>
</dbReference>
<reference evidence="2 3" key="1">
    <citation type="submission" date="2024-02" db="EMBL/GenBank/DDBJ databases">
        <title>A novel Gemmatimonadota bacterium.</title>
        <authorList>
            <person name="Du Z.-J."/>
            <person name="Ye Y.-Q."/>
        </authorList>
    </citation>
    <scope>NUCLEOTIDE SEQUENCE [LARGE SCALE GENOMIC DNA]</scope>
    <source>
        <strain evidence="2 3">DH-20</strain>
    </source>
</reference>